<dbReference type="Pfam" id="PF08241">
    <property type="entry name" value="Methyltransf_11"/>
    <property type="match status" value="1"/>
</dbReference>
<dbReference type="Proteomes" id="UP001196915">
    <property type="component" value="Unassembled WGS sequence"/>
</dbReference>
<dbReference type="GO" id="GO:0008757">
    <property type="term" value="F:S-adenosylmethionine-dependent methyltransferase activity"/>
    <property type="evidence" value="ECO:0007669"/>
    <property type="project" value="InterPro"/>
</dbReference>
<organism evidence="2 3">
    <name type="scientific">Burkholderia multivorans</name>
    <dbReference type="NCBI Taxonomy" id="87883"/>
    <lineage>
        <taxon>Bacteria</taxon>
        <taxon>Pseudomonadati</taxon>
        <taxon>Pseudomonadota</taxon>
        <taxon>Betaproteobacteria</taxon>
        <taxon>Burkholderiales</taxon>
        <taxon>Burkholderiaceae</taxon>
        <taxon>Burkholderia</taxon>
        <taxon>Burkholderia cepacia complex</taxon>
    </lineage>
</organism>
<dbReference type="EMBL" id="JAHPMX010000022">
    <property type="protein sequence ID" value="MBU9360038.1"/>
    <property type="molecule type" value="Genomic_DNA"/>
</dbReference>
<dbReference type="GO" id="GO:0032259">
    <property type="term" value="P:methylation"/>
    <property type="evidence" value="ECO:0007669"/>
    <property type="project" value="UniProtKB-KW"/>
</dbReference>
<keyword evidence="2" id="KW-0489">Methyltransferase</keyword>
<feature type="domain" description="Methyltransferase type 11" evidence="1">
    <location>
        <begin position="292"/>
        <end position="390"/>
    </location>
</feature>
<dbReference type="RefSeq" id="WP_217084876.1">
    <property type="nucleotide sequence ID" value="NZ_JAHPMX010000022.1"/>
</dbReference>
<comment type="caution">
    <text evidence="2">The sequence shown here is derived from an EMBL/GenBank/DDBJ whole genome shotgun (WGS) entry which is preliminary data.</text>
</comment>
<reference evidence="2" key="1">
    <citation type="submission" date="2021-06" db="EMBL/GenBank/DDBJ databases">
        <title>A collection of bacterial strains from the Burkholderia cepacia Research Laboratory and Repository.</title>
        <authorList>
            <person name="Lipuma J."/>
            <person name="Spilker T."/>
        </authorList>
    </citation>
    <scope>NUCLEOTIDE SEQUENCE</scope>
    <source>
        <strain evidence="2">AU37435</strain>
    </source>
</reference>
<name>A0AAP2HP65_9BURK</name>
<accession>A0AAP2HP65</accession>
<protein>
    <submittedName>
        <fullName evidence="2">Methyltransferase domain-containing protein</fullName>
    </submittedName>
</protein>
<evidence type="ECO:0000313" key="3">
    <source>
        <dbReference type="Proteomes" id="UP001196915"/>
    </source>
</evidence>
<evidence type="ECO:0000313" key="2">
    <source>
        <dbReference type="EMBL" id="MBU9360038.1"/>
    </source>
</evidence>
<dbReference type="CDD" id="cd02440">
    <property type="entry name" value="AdoMet_MTases"/>
    <property type="match status" value="1"/>
</dbReference>
<evidence type="ECO:0000259" key="1">
    <source>
        <dbReference type="Pfam" id="PF08241"/>
    </source>
</evidence>
<dbReference type="AlphaFoldDB" id="A0AAP2HP65"/>
<gene>
    <name evidence="2" type="ORF">KTE52_27260</name>
</gene>
<keyword evidence="2" id="KW-0808">Transferase</keyword>
<proteinExistence type="predicted"/>
<sequence>MSLLDEWAEMGLLLCPETRKPLTISPDGTYAEADGHRWSIKNGVLDLYGKYSPRLAQINYDPKVARDVATSLSLPHTEEVLAVVADAISDTYLVSGDNSFSAENADLLDRLGITDHHENHRQEISSDANKIIHIEFENTFIEPVVKTSSLINRSVRIRNAGPVPIASTESVPLAMSYHWLDVNGTVVVWDGLRTNLPIELAAGESLTLICRIQTPPEPGIYRLQFHPIIEGKAWLEGSRLTRTVVAAAEVSPTISIPSTGEKFNYADDHQIGMSIVRKHVTQARRNSRLRLLEIGSGIHPQAATLIPDGCDLISIDISSPQGQLGRAHFDYLEPAKAAHIAFITCDAHAPPFPSGTFDGIVIFSALHHFSDPVKLLRNLRTVMKPGAFVAIMCEPCAPNKLTPQYFRDLEKGINEQCWDVQEYAEIFIASGFHVVDGRQDDDSLKVILEESRSN</sequence>
<dbReference type="InterPro" id="IPR013216">
    <property type="entry name" value="Methyltransf_11"/>
</dbReference>